<dbReference type="Pfam" id="PF12840">
    <property type="entry name" value="HTH_20"/>
    <property type="match status" value="1"/>
</dbReference>
<dbReference type="Proteomes" id="UP000540556">
    <property type="component" value="Unassembled WGS sequence"/>
</dbReference>
<dbReference type="PRINTS" id="PR00778">
    <property type="entry name" value="HTHARSR"/>
</dbReference>
<comment type="caution">
    <text evidence="2">The sequence shown here is derived from an EMBL/GenBank/DDBJ whole genome shotgun (WGS) entry which is preliminary data.</text>
</comment>
<dbReference type="InterPro" id="IPR036388">
    <property type="entry name" value="WH-like_DNA-bd_sf"/>
</dbReference>
<evidence type="ECO:0000313" key="2">
    <source>
        <dbReference type="EMBL" id="MBB2206547.1"/>
    </source>
</evidence>
<organism evidence="2 3">
    <name type="scientific">Gluconacetobacter takamatsuzukensis</name>
    <dbReference type="NCBI Taxonomy" id="1286190"/>
    <lineage>
        <taxon>Bacteria</taxon>
        <taxon>Pseudomonadati</taxon>
        <taxon>Pseudomonadota</taxon>
        <taxon>Alphaproteobacteria</taxon>
        <taxon>Acetobacterales</taxon>
        <taxon>Acetobacteraceae</taxon>
        <taxon>Gluconacetobacter</taxon>
    </lineage>
</organism>
<accession>A0A7W4KGI7</accession>
<dbReference type="CDD" id="cd00090">
    <property type="entry name" value="HTH_ARSR"/>
    <property type="match status" value="1"/>
</dbReference>
<dbReference type="SUPFAM" id="SSF46785">
    <property type="entry name" value="Winged helix' DNA-binding domain"/>
    <property type="match status" value="1"/>
</dbReference>
<gene>
    <name evidence="2" type="ORF">HLH27_16240</name>
</gene>
<keyword evidence="3" id="KW-1185">Reference proteome</keyword>
<dbReference type="EMBL" id="JABEQK010000018">
    <property type="protein sequence ID" value="MBB2206547.1"/>
    <property type="molecule type" value="Genomic_DNA"/>
</dbReference>
<evidence type="ECO:0000313" key="3">
    <source>
        <dbReference type="Proteomes" id="UP000540556"/>
    </source>
</evidence>
<name>A0A7W4KGI7_9PROT</name>
<dbReference type="GO" id="GO:0003700">
    <property type="term" value="F:DNA-binding transcription factor activity"/>
    <property type="evidence" value="ECO:0007669"/>
    <property type="project" value="InterPro"/>
</dbReference>
<dbReference type="AlphaFoldDB" id="A0A7W4KGI7"/>
<dbReference type="Gene3D" id="1.10.10.10">
    <property type="entry name" value="Winged helix-like DNA-binding domain superfamily/Winged helix DNA-binding domain"/>
    <property type="match status" value="1"/>
</dbReference>
<evidence type="ECO:0000259" key="1">
    <source>
        <dbReference type="PROSITE" id="PS50987"/>
    </source>
</evidence>
<dbReference type="InterPro" id="IPR001845">
    <property type="entry name" value="HTH_ArsR_DNA-bd_dom"/>
</dbReference>
<dbReference type="SMART" id="SM00418">
    <property type="entry name" value="HTH_ARSR"/>
    <property type="match status" value="1"/>
</dbReference>
<dbReference type="PROSITE" id="PS50987">
    <property type="entry name" value="HTH_ARSR_2"/>
    <property type="match status" value="1"/>
</dbReference>
<dbReference type="InterPro" id="IPR011991">
    <property type="entry name" value="ArsR-like_HTH"/>
</dbReference>
<dbReference type="PANTHER" id="PTHR38600:SF1">
    <property type="entry name" value="TRANSCRIPTIONAL REGULATORY PROTEIN"/>
    <property type="match status" value="1"/>
</dbReference>
<reference evidence="2 3" key="1">
    <citation type="submission" date="2020-04" db="EMBL/GenBank/DDBJ databases">
        <title>Description of novel Gluconacetobacter.</title>
        <authorList>
            <person name="Sombolestani A."/>
        </authorList>
    </citation>
    <scope>NUCLEOTIDE SEQUENCE [LARGE SCALE GENOMIC DNA]</scope>
    <source>
        <strain evidence="2 3">LMG 27800</strain>
    </source>
</reference>
<feature type="domain" description="HTH arsR-type" evidence="1">
    <location>
        <begin position="27"/>
        <end position="123"/>
    </location>
</feature>
<dbReference type="PANTHER" id="PTHR38600">
    <property type="entry name" value="TRANSCRIPTIONAL REGULATORY PROTEIN"/>
    <property type="match status" value="1"/>
</dbReference>
<proteinExistence type="predicted"/>
<dbReference type="InterPro" id="IPR036390">
    <property type="entry name" value="WH_DNA-bd_sf"/>
</dbReference>
<protein>
    <submittedName>
        <fullName evidence="2">Helix-turn-helix transcriptional regulator</fullName>
    </submittedName>
</protein>
<sequence>MGASGQVDRDISCPARRLRRVVTKGGSCSGDLQSVVPVFAALGDPIRLSIVARLSENGPLPTIRLTEGVGAISRQGINGHLRVLEEAGLVESARVGRMRQWQLRTQKIAIIRKHLERISIVWDARIAALRALVEDDAAPLSPPALCRPER</sequence>